<dbReference type="Gene3D" id="3.40.50.1820">
    <property type="entry name" value="alpha/beta hydrolase"/>
    <property type="match status" value="1"/>
</dbReference>
<dbReference type="RefSeq" id="WP_167166717.1">
    <property type="nucleotide sequence ID" value="NZ_BAAAOO010000008.1"/>
</dbReference>
<protein>
    <submittedName>
        <fullName evidence="3">2-dehydropantoate 2-reductase</fullName>
    </submittedName>
</protein>
<dbReference type="InterPro" id="IPR008927">
    <property type="entry name" value="6-PGluconate_DH-like_C_sf"/>
</dbReference>
<feature type="domain" description="Ketopantoate reductase N-terminal" evidence="1">
    <location>
        <begin position="5"/>
        <end position="150"/>
    </location>
</feature>
<name>A0ABX0SKH1_9ACTN</name>
<accession>A0ABX0SKH1</accession>
<sequence length="595" mass="62411">MTRYVIIGAGAVGASLAAQLYEAGIDQLLVGRGPGIGIIRDRGLTYVRHGVARLVPVSAAAGHGEMALTAEDVLVFATKTQDVETASREWAWRPVAFPDHLGVAGDLPVLTLQNGLAADRIVARRFARVLGGSLMTPARHLEPGRVESGAAGPVGVVTLGPVIGVDDALRDRVAGDLRRAGYSVQTTDDVARWQRAKLLSSVRFGLEVLSGDRDVIADVADHLVTEARQVFAAAELPVADSATERTVDLSGYRRDPAAGFEPGGRSTWQSFRRGAPSEVDYLNGEVALLGRLHGVATPYNEALQRVLGVAGLRREPPGAHDVGEVLALVGQADTTDAGARPAALSHWCVSRNVRERGTVVVLAGRGETPAVYERFGKRLAADAYHVIAVETDPVAGKNWATNTTEVDATVAGLLADPDLVAPVVLVGSDTGVFCARRIADAHPRRVDAIILAGVPAEAAVEVPGGRGAEIAARSACRNHQRVLSVEARTGLFATPVPGLVGAPVDGHGHADLPVLAIHGADDTLSPLARALERYADLGATEVDVVREGRHDILNDITHRSVAATIVLFLERLRSGADLPAIVEVVAPHVTTGILA</sequence>
<evidence type="ECO:0000259" key="2">
    <source>
        <dbReference type="Pfam" id="PF08546"/>
    </source>
</evidence>
<dbReference type="InterPro" id="IPR036188">
    <property type="entry name" value="FAD/NAD-bd_sf"/>
</dbReference>
<dbReference type="InterPro" id="IPR013328">
    <property type="entry name" value="6PGD_dom2"/>
</dbReference>
<dbReference type="SUPFAM" id="SSF48179">
    <property type="entry name" value="6-phosphogluconate dehydrogenase C-terminal domain-like"/>
    <property type="match status" value="1"/>
</dbReference>
<evidence type="ECO:0000313" key="3">
    <source>
        <dbReference type="EMBL" id="NIH57206.1"/>
    </source>
</evidence>
<reference evidence="3 4" key="1">
    <citation type="submission" date="2020-02" db="EMBL/GenBank/DDBJ databases">
        <title>Sequencing the genomes of 1000 actinobacteria strains.</title>
        <authorList>
            <person name="Klenk H.-P."/>
        </authorList>
    </citation>
    <scope>NUCLEOTIDE SEQUENCE [LARGE SCALE GENOMIC DNA]</scope>
    <source>
        <strain evidence="3 4">DSM 19609</strain>
    </source>
</reference>
<comment type="caution">
    <text evidence="3">The sequence shown here is derived from an EMBL/GenBank/DDBJ whole genome shotgun (WGS) entry which is preliminary data.</text>
</comment>
<keyword evidence="4" id="KW-1185">Reference proteome</keyword>
<evidence type="ECO:0000313" key="4">
    <source>
        <dbReference type="Proteomes" id="UP000749311"/>
    </source>
</evidence>
<dbReference type="Gene3D" id="1.10.1040.10">
    <property type="entry name" value="N-(1-d-carboxylethyl)-l-norvaline Dehydrogenase, domain 2"/>
    <property type="match status" value="1"/>
</dbReference>
<dbReference type="EMBL" id="JAAMOZ010000001">
    <property type="protein sequence ID" value="NIH57206.1"/>
    <property type="molecule type" value="Genomic_DNA"/>
</dbReference>
<dbReference type="InterPro" id="IPR029058">
    <property type="entry name" value="AB_hydrolase_fold"/>
</dbReference>
<organism evidence="3 4">
    <name type="scientific">Brooklawnia cerclae</name>
    <dbReference type="NCBI Taxonomy" id="349934"/>
    <lineage>
        <taxon>Bacteria</taxon>
        <taxon>Bacillati</taxon>
        <taxon>Actinomycetota</taxon>
        <taxon>Actinomycetes</taxon>
        <taxon>Propionibacteriales</taxon>
        <taxon>Propionibacteriaceae</taxon>
        <taxon>Brooklawnia</taxon>
    </lineage>
</organism>
<gene>
    <name evidence="3" type="ORF">FB473_001851</name>
</gene>
<dbReference type="InterPro" id="IPR013332">
    <property type="entry name" value="KPR_N"/>
</dbReference>
<dbReference type="InterPro" id="IPR013752">
    <property type="entry name" value="KPA_reductase"/>
</dbReference>
<proteinExistence type="predicted"/>
<evidence type="ECO:0000259" key="1">
    <source>
        <dbReference type="Pfam" id="PF02558"/>
    </source>
</evidence>
<dbReference type="Pfam" id="PF08546">
    <property type="entry name" value="ApbA_C"/>
    <property type="match status" value="1"/>
</dbReference>
<feature type="domain" description="Ketopantoate reductase C-terminal" evidence="2">
    <location>
        <begin position="216"/>
        <end position="307"/>
    </location>
</feature>
<dbReference type="Gene3D" id="3.40.50.720">
    <property type="entry name" value="NAD(P)-binding Rossmann-like Domain"/>
    <property type="match status" value="1"/>
</dbReference>
<dbReference type="Pfam" id="PF02558">
    <property type="entry name" value="ApbA"/>
    <property type="match status" value="1"/>
</dbReference>
<dbReference type="SUPFAM" id="SSF53474">
    <property type="entry name" value="alpha/beta-Hydrolases"/>
    <property type="match status" value="1"/>
</dbReference>
<dbReference type="SUPFAM" id="SSF51905">
    <property type="entry name" value="FAD/NAD(P)-binding domain"/>
    <property type="match status" value="1"/>
</dbReference>
<dbReference type="Proteomes" id="UP000749311">
    <property type="component" value="Unassembled WGS sequence"/>
</dbReference>